<accession>A0AA35ZV01</accession>
<protein>
    <submittedName>
        <fullName evidence="1">Uncharacterized protein</fullName>
    </submittedName>
</protein>
<keyword evidence="2" id="KW-1185">Reference proteome</keyword>
<sequence>MGTTIWSIDGPVVQLLCSSVSEEEGEGRGLGVASGSEGKEARKEFRRETRRRGWFGGVCFTGGGGIEWGWRHQMIEGNSGVGVFDCGGSRRQGEADELLQLTVVALFAGELWWAVVVCIGDGWQSTFGFLACSSDSRWGSGSSGRWEVLVVYGGARWPEGSLRWAVEWCSFFLLFFQHYNGRDEGSVF</sequence>
<gene>
    <name evidence="1" type="ORF">LSALG_LOCUS37986</name>
</gene>
<proteinExistence type="predicted"/>
<evidence type="ECO:0000313" key="2">
    <source>
        <dbReference type="Proteomes" id="UP001177003"/>
    </source>
</evidence>
<dbReference type="Proteomes" id="UP001177003">
    <property type="component" value="Chromosome 8"/>
</dbReference>
<reference evidence="1" key="1">
    <citation type="submission" date="2023-04" db="EMBL/GenBank/DDBJ databases">
        <authorList>
            <person name="Vijverberg K."/>
            <person name="Xiong W."/>
            <person name="Schranz E."/>
        </authorList>
    </citation>
    <scope>NUCLEOTIDE SEQUENCE</scope>
</reference>
<organism evidence="1 2">
    <name type="scientific">Lactuca saligna</name>
    <name type="common">Willowleaf lettuce</name>
    <dbReference type="NCBI Taxonomy" id="75948"/>
    <lineage>
        <taxon>Eukaryota</taxon>
        <taxon>Viridiplantae</taxon>
        <taxon>Streptophyta</taxon>
        <taxon>Embryophyta</taxon>
        <taxon>Tracheophyta</taxon>
        <taxon>Spermatophyta</taxon>
        <taxon>Magnoliopsida</taxon>
        <taxon>eudicotyledons</taxon>
        <taxon>Gunneridae</taxon>
        <taxon>Pentapetalae</taxon>
        <taxon>asterids</taxon>
        <taxon>campanulids</taxon>
        <taxon>Asterales</taxon>
        <taxon>Asteraceae</taxon>
        <taxon>Cichorioideae</taxon>
        <taxon>Cichorieae</taxon>
        <taxon>Lactucinae</taxon>
        <taxon>Lactuca</taxon>
    </lineage>
</organism>
<name>A0AA35ZV01_LACSI</name>
<evidence type="ECO:0000313" key="1">
    <source>
        <dbReference type="EMBL" id="CAI9299271.1"/>
    </source>
</evidence>
<dbReference type="EMBL" id="OX465084">
    <property type="protein sequence ID" value="CAI9299271.1"/>
    <property type="molecule type" value="Genomic_DNA"/>
</dbReference>
<dbReference type="AlphaFoldDB" id="A0AA35ZV01"/>